<feature type="binding site" evidence="9">
    <location>
        <position position="206"/>
    </location>
    <ligand>
        <name>a ribonucleoside 5'-phosphate</name>
        <dbReference type="ChEBI" id="CHEBI:58043"/>
    </ligand>
</feature>
<keyword evidence="1 9" id="KW-0963">Cytoplasm</keyword>
<comment type="domain">
    <text evidence="9">Consists of three domains, a large central CORE domain and two small peripheral domains, NMPbind and LID, which undergo movements during catalysis. The LID domain closes over the site of phosphoryl transfer upon ATP binding. Assembling and dissambling the active center during each catalytic cycle provides an effective means to prevent ATP hydrolysis.</text>
</comment>
<dbReference type="PRINTS" id="PR00094">
    <property type="entry name" value="ADENYLTKNASE"/>
</dbReference>
<comment type="similarity">
    <text evidence="9">Belongs to the adenylate kinase family. UMP-CMP kinase subfamily.</text>
</comment>
<feature type="binding site" evidence="9">
    <location>
        <begin position="79"/>
        <end position="84"/>
    </location>
    <ligand>
        <name>ATP</name>
        <dbReference type="ChEBI" id="CHEBI:30616"/>
    </ligand>
</feature>
<feature type="binding site" evidence="9">
    <location>
        <position position="199"/>
    </location>
    <ligand>
        <name>ATP</name>
        <dbReference type="ChEBI" id="CHEBI:30616"/>
    </ligand>
</feature>
<dbReference type="VEuPathDB" id="VectorBase:CSON006045"/>
<accession>A0A336JYT3</accession>
<dbReference type="HAMAP" id="MF_00235">
    <property type="entry name" value="Adenylate_kinase_Adk"/>
    <property type="match status" value="1"/>
</dbReference>
<keyword evidence="2 9" id="KW-0808">Transferase</keyword>
<keyword evidence="5 9" id="KW-0067">ATP-binding</keyword>
<dbReference type="InterPro" id="IPR006266">
    <property type="entry name" value="UMP_CMP_kinase"/>
</dbReference>
<dbReference type="GO" id="GO:0005737">
    <property type="term" value="C:cytoplasm"/>
    <property type="evidence" value="ECO:0007669"/>
    <property type="project" value="UniProtKB-SubCell"/>
</dbReference>
<comment type="catalytic activity">
    <reaction evidence="9">
        <text>CMP + ATP = CDP + ADP</text>
        <dbReference type="Rhea" id="RHEA:11600"/>
        <dbReference type="ChEBI" id="CHEBI:30616"/>
        <dbReference type="ChEBI" id="CHEBI:58069"/>
        <dbReference type="ChEBI" id="CHEBI:60377"/>
        <dbReference type="ChEBI" id="CHEBI:456216"/>
        <dbReference type="EC" id="2.7.4.14"/>
    </reaction>
</comment>
<evidence type="ECO:0000256" key="1">
    <source>
        <dbReference type="ARBA" id="ARBA00022490"/>
    </source>
</evidence>
<dbReference type="Pfam" id="PF00406">
    <property type="entry name" value="ADK"/>
    <property type="match status" value="1"/>
</dbReference>
<dbReference type="FunFam" id="3.40.50.300:FF:000315">
    <property type="entry name" value="Adenylate kinase 1"/>
    <property type="match status" value="1"/>
</dbReference>
<keyword evidence="4 9" id="KW-0418">Kinase</keyword>
<reference evidence="10" key="1">
    <citation type="submission" date="2018-04" db="EMBL/GenBank/DDBJ databases">
        <authorList>
            <person name="Go L.Y."/>
            <person name="Mitchell J.A."/>
        </authorList>
    </citation>
    <scope>NUCLEOTIDE SEQUENCE</scope>
    <source>
        <tissue evidence="10">Whole organism</tissue>
    </source>
</reference>
<comment type="caution">
    <text evidence="9">Lacks conserved residue(s) required for the propagation of feature annotation.</text>
</comment>
<evidence type="ECO:0000256" key="2">
    <source>
        <dbReference type="ARBA" id="ARBA00022679"/>
    </source>
</evidence>
<dbReference type="GO" id="GO:0005524">
    <property type="term" value="F:ATP binding"/>
    <property type="evidence" value="ECO:0007669"/>
    <property type="project" value="UniProtKB-KW"/>
</dbReference>
<dbReference type="GO" id="GO:0050145">
    <property type="term" value="F:nucleoside monophosphate kinase activity"/>
    <property type="evidence" value="ECO:0007669"/>
    <property type="project" value="UniProtKB-ARBA"/>
</dbReference>
<feature type="binding site" evidence="9">
    <location>
        <begin position="127"/>
        <end position="129"/>
    </location>
    <ligand>
        <name>a ribonucleoside 5'-phosphate</name>
        <dbReference type="ChEBI" id="CHEBI:58043"/>
    </ligand>
</feature>
<dbReference type="InterPro" id="IPR000850">
    <property type="entry name" value="Adenylat/UMP-CMP_kin"/>
</dbReference>
<evidence type="ECO:0000256" key="7">
    <source>
        <dbReference type="ARBA" id="ARBA00023242"/>
    </source>
</evidence>
<feature type="binding site" evidence="9">
    <location>
        <begin position="158"/>
        <end position="161"/>
    </location>
    <ligand>
        <name>a ribonucleoside 5'-phosphate</name>
        <dbReference type="ChEBI" id="CHEBI:58043"/>
    </ligand>
</feature>
<dbReference type="EMBL" id="UFQS01000022">
    <property type="protein sequence ID" value="SSW97629.1"/>
    <property type="molecule type" value="Genomic_DNA"/>
</dbReference>
<comment type="catalytic activity">
    <reaction evidence="9">
        <text>dCMP + ATP = dCDP + ADP</text>
        <dbReference type="Rhea" id="RHEA:25094"/>
        <dbReference type="ChEBI" id="CHEBI:30616"/>
        <dbReference type="ChEBI" id="CHEBI:57566"/>
        <dbReference type="ChEBI" id="CHEBI:58593"/>
        <dbReference type="ChEBI" id="CHEBI:456216"/>
        <dbReference type="EC" id="2.7.4.14"/>
    </reaction>
</comment>
<dbReference type="GO" id="GO:0006207">
    <property type="term" value="P:'de novo' pyrimidine nucleobase biosynthetic process"/>
    <property type="evidence" value="ECO:0007669"/>
    <property type="project" value="InterPro"/>
</dbReference>
<dbReference type="AlphaFoldDB" id="A0A336JYT3"/>
<comment type="function">
    <text evidence="9">Catalyzes the phosphorylation of pyrimidine nucleoside monophosphates at the expense of ATP. Plays an important role in de novo pyrimidine nucleotide biosynthesis. Has preference for UMP and CMP as phosphate acceptors.</text>
</comment>
<dbReference type="GO" id="GO:0005634">
    <property type="term" value="C:nucleus"/>
    <property type="evidence" value="ECO:0007669"/>
    <property type="project" value="UniProtKB-SubCell"/>
</dbReference>
<dbReference type="PROSITE" id="PS00113">
    <property type="entry name" value="ADENYLATE_KINASE"/>
    <property type="match status" value="1"/>
</dbReference>
<comment type="subunit">
    <text evidence="9">Monomer.</text>
</comment>
<dbReference type="SUPFAM" id="SSF52540">
    <property type="entry name" value="P-loop containing nucleoside triphosphate hydrolases"/>
    <property type="match status" value="1"/>
</dbReference>
<dbReference type="NCBIfam" id="TIGR01359">
    <property type="entry name" value="UMP_CMP_kin_fam"/>
    <property type="match status" value="1"/>
</dbReference>
<organism evidence="10">
    <name type="scientific">Culicoides sonorensis</name>
    <name type="common">Biting midge</name>
    <dbReference type="NCBI Taxonomy" id="179676"/>
    <lineage>
        <taxon>Eukaryota</taxon>
        <taxon>Metazoa</taxon>
        <taxon>Ecdysozoa</taxon>
        <taxon>Arthropoda</taxon>
        <taxon>Hexapoda</taxon>
        <taxon>Insecta</taxon>
        <taxon>Pterygota</taxon>
        <taxon>Neoptera</taxon>
        <taxon>Endopterygota</taxon>
        <taxon>Diptera</taxon>
        <taxon>Nematocera</taxon>
        <taxon>Chironomoidea</taxon>
        <taxon>Ceratopogonidae</taxon>
        <taxon>Ceratopogoninae</taxon>
        <taxon>Culicoides</taxon>
        <taxon>Monoculicoides</taxon>
    </lineage>
</organism>
<protein>
    <recommendedName>
        <fullName evidence="9">UMP-CMP kinase</fullName>
        <ecNumber evidence="9">2.7.4.14</ecNumber>
    </recommendedName>
    <alternativeName>
        <fullName evidence="9">Deoxycytidylate kinase</fullName>
        <shortName evidence="9">CK</shortName>
        <shortName evidence="9">dCMP kinase</shortName>
    </alternativeName>
    <alternativeName>
        <fullName evidence="9">Uridine monophosphate/cytidine monophosphate kinase</fullName>
        <shortName evidence="9">UMP/CMP kinase</shortName>
        <shortName evidence="9">UMP/CMPK</shortName>
    </alternativeName>
</protein>
<dbReference type="HAMAP" id="MF_03172">
    <property type="entry name" value="Adenylate_kinase_UMP_CMP_kin"/>
    <property type="match status" value="1"/>
</dbReference>
<dbReference type="GO" id="GO:0006221">
    <property type="term" value="P:pyrimidine nucleotide biosynthetic process"/>
    <property type="evidence" value="ECO:0007669"/>
    <property type="project" value="UniProtKB-UniRule"/>
</dbReference>
<evidence type="ECO:0000256" key="3">
    <source>
        <dbReference type="ARBA" id="ARBA00022741"/>
    </source>
</evidence>
<gene>
    <name evidence="10" type="primary">CSON006045</name>
</gene>
<feature type="binding site" evidence="9">
    <location>
        <position position="245"/>
    </location>
    <ligand>
        <name>ATP</name>
        <dbReference type="ChEBI" id="CHEBI:30616"/>
    </ligand>
</feature>
<dbReference type="CDD" id="cd01428">
    <property type="entry name" value="ADK"/>
    <property type="match status" value="1"/>
</dbReference>
<evidence type="ECO:0000256" key="8">
    <source>
        <dbReference type="ARBA" id="ARBA00048116"/>
    </source>
</evidence>
<reference evidence="11" key="2">
    <citation type="submission" date="2018-07" db="EMBL/GenBank/DDBJ databases">
        <authorList>
            <person name="Quirk P.G."/>
            <person name="Krulwich T.A."/>
        </authorList>
    </citation>
    <scope>NUCLEOTIDE SEQUENCE</scope>
</reference>
<proteinExistence type="inferred from homology"/>
<keyword evidence="7 9" id="KW-0539">Nucleus</keyword>
<evidence type="ECO:0000256" key="4">
    <source>
        <dbReference type="ARBA" id="ARBA00022777"/>
    </source>
</evidence>
<keyword evidence="3 9" id="KW-0547">Nucleotide-binding</keyword>
<name>A0A336JYT3_CULSO</name>
<dbReference type="EMBL" id="UFQT01000022">
    <property type="protein sequence ID" value="SSX18015.1"/>
    <property type="molecule type" value="Genomic_DNA"/>
</dbReference>
<dbReference type="InterPro" id="IPR033690">
    <property type="entry name" value="Adenylat_kinase_CS"/>
</dbReference>
<feature type="binding site" evidence="9">
    <location>
        <position position="105"/>
    </location>
    <ligand>
        <name>a ribonucleoside 5'-phosphate</name>
        <dbReference type="ChEBI" id="CHEBI:58043"/>
    </ligand>
</feature>
<comment type="cofactor">
    <cofactor evidence="9">
        <name>Mg(2+)</name>
        <dbReference type="ChEBI" id="CHEBI:18420"/>
    </cofactor>
    <text evidence="9">Binds 1 Mg(2+) ion per monomer.</text>
</comment>
<feature type="binding site" evidence="9">
    <location>
        <position position="217"/>
    </location>
    <ligand>
        <name>a ribonucleoside 5'-phosphate</name>
        <dbReference type="ChEBI" id="CHEBI:58043"/>
    </ligand>
</feature>
<dbReference type="Gene3D" id="3.40.50.300">
    <property type="entry name" value="P-loop containing nucleotide triphosphate hydrolases"/>
    <property type="match status" value="1"/>
</dbReference>
<dbReference type="InterPro" id="IPR027417">
    <property type="entry name" value="P-loop_NTPase"/>
</dbReference>
<feature type="binding site" evidence="9">
    <location>
        <position position="165"/>
    </location>
    <ligand>
        <name>CMP</name>
        <dbReference type="ChEBI" id="CHEBI:60377"/>
    </ligand>
</feature>
<sequence>MSQRVILSRLVFSGKSIRNLFISSSSSHSSSVSSFVLNKLLSNNSHFLSNTNRFCCWYTAFSTMASAKPKVVFVLGAPGSGKGTQCSKIVEHYGYVHLSAGDLLREERARPDSEFGTLIEDFIKNGKIVPVEITCSLLENAMIKNKKETGKNSFLIDGFPRNEDNLNGWTKQMSDKVNLQFVLYFDGPNEVFIERCLKRGQAGSGRIDDNLESLKKRLVTFENETKPIIDHYRKQGLVNTIDACQAPDTVFEKVQECFEKVANSNGTAL</sequence>
<feature type="region of interest" description="NMPbind" evidence="9">
    <location>
        <begin position="99"/>
        <end position="129"/>
    </location>
</feature>
<evidence type="ECO:0000256" key="5">
    <source>
        <dbReference type="ARBA" id="ARBA00022840"/>
    </source>
</evidence>
<dbReference type="EC" id="2.7.4.14" evidence="9"/>
<comment type="subcellular location">
    <subcellularLocation>
        <location evidence="9">Cytoplasm</location>
    </subcellularLocation>
    <subcellularLocation>
        <location evidence="9">Nucleus</location>
    </subcellularLocation>
</comment>
<evidence type="ECO:0000313" key="10">
    <source>
        <dbReference type="EMBL" id="SSW97629.1"/>
    </source>
</evidence>
<dbReference type="PANTHER" id="PTHR23359">
    <property type="entry name" value="NUCLEOTIDE KINASE"/>
    <property type="match status" value="1"/>
</dbReference>
<comment type="catalytic activity">
    <reaction evidence="8 9">
        <text>UMP + ATP = UDP + ADP</text>
        <dbReference type="Rhea" id="RHEA:24400"/>
        <dbReference type="ChEBI" id="CHEBI:30616"/>
        <dbReference type="ChEBI" id="CHEBI:57865"/>
        <dbReference type="ChEBI" id="CHEBI:58223"/>
        <dbReference type="ChEBI" id="CHEBI:456216"/>
        <dbReference type="EC" id="2.7.4.14"/>
    </reaction>
</comment>
<evidence type="ECO:0000256" key="9">
    <source>
        <dbReference type="HAMAP-Rule" id="MF_03172"/>
    </source>
</evidence>
<evidence type="ECO:0000313" key="11">
    <source>
        <dbReference type="EMBL" id="SSX18015.1"/>
    </source>
</evidence>
<keyword evidence="6 9" id="KW-0665">Pyrimidine biosynthesis</keyword>
<evidence type="ECO:0000256" key="6">
    <source>
        <dbReference type="ARBA" id="ARBA00022975"/>
    </source>
</evidence>
<dbReference type="OMA" id="MIEEHMR"/>